<dbReference type="Pfam" id="PF12697">
    <property type="entry name" value="Abhydrolase_6"/>
    <property type="match status" value="1"/>
</dbReference>
<dbReference type="RefSeq" id="WP_091832249.1">
    <property type="nucleotide sequence ID" value="NZ_FPAA01000001.1"/>
</dbReference>
<reference evidence="4" key="1">
    <citation type="submission" date="2016-10" db="EMBL/GenBank/DDBJ databases">
        <authorList>
            <person name="Varghese N."/>
            <person name="Submissions S."/>
        </authorList>
    </citation>
    <scope>NUCLEOTIDE SEQUENCE [LARGE SCALE GENOMIC DNA]</scope>
    <source>
        <strain evidence="4">DSM 45789</strain>
    </source>
</reference>
<dbReference type="SUPFAM" id="SSF53474">
    <property type="entry name" value="alpha/beta-Hydrolases"/>
    <property type="match status" value="1"/>
</dbReference>
<dbReference type="Gene3D" id="3.40.50.1820">
    <property type="entry name" value="alpha/beta hydrolase"/>
    <property type="match status" value="1"/>
</dbReference>
<keyword evidence="4" id="KW-1185">Reference proteome</keyword>
<feature type="domain" description="AB hydrolase-1" evidence="2">
    <location>
        <begin position="7"/>
        <end position="227"/>
    </location>
</feature>
<gene>
    <name evidence="3" type="ORF">SAMN05444972_101100</name>
</gene>
<dbReference type="AlphaFoldDB" id="A0A1I6NT16"/>
<dbReference type="OrthoDB" id="9773293at2"/>
<evidence type="ECO:0000313" key="4">
    <source>
        <dbReference type="Proteomes" id="UP000198660"/>
    </source>
</evidence>
<keyword evidence="1" id="KW-0378">Hydrolase</keyword>
<dbReference type="InterPro" id="IPR000073">
    <property type="entry name" value="AB_hydrolase_1"/>
</dbReference>
<accession>A0A1I6NT16</accession>
<dbReference type="GO" id="GO:0016020">
    <property type="term" value="C:membrane"/>
    <property type="evidence" value="ECO:0007669"/>
    <property type="project" value="TreeGrafter"/>
</dbReference>
<name>A0A1I6NT16_9BACL</name>
<evidence type="ECO:0000313" key="3">
    <source>
        <dbReference type="EMBL" id="SFS31034.1"/>
    </source>
</evidence>
<organism evidence="3 4">
    <name type="scientific">Marininema halotolerans</name>
    <dbReference type="NCBI Taxonomy" id="1155944"/>
    <lineage>
        <taxon>Bacteria</taxon>
        <taxon>Bacillati</taxon>
        <taxon>Bacillota</taxon>
        <taxon>Bacilli</taxon>
        <taxon>Bacillales</taxon>
        <taxon>Thermoactinomycetaceae</taxon>
        <taxon>Marininema</taxon>
    </lineage>
</organism>
<dbReference type="EMBL" id="FPAA01000001">
    <property type="protein sequence ID" value="SFS31034.1"/>
    <property type="molecule type" value="Genomic_DNA"/>
</dbReference>
<dbReference type="GO" id="GO:0016787">
    <property type="term" value="F:hydrolase activity"/>
    <property type="evidence" value="ECO:0007669"/>
    <property type="project" value="UniProtKB-KW"/>
</dbReference>
<dbReference type="PANTHER" id="PTHR43798:SF31">
    <property type="entry name" value="AB HYDROLASE SUPERFAMILY PROTEIN YCLE"/>
    <property type="match status" value="1"/>
</dbReference>
<sequence>MAQSGSVLWLSGWSVDSSVWEGVVEMAPHLIHEHVDFLGCGSAQAVLERAEEKFVALPSPIRMVGWSLGAILALQLAQRYSECIQQLFLIGSTGRFVRQNDSHGWDSRVLRRMERRIEKDVEGTLRDFDTRLFSEREKARGEGERWQTHRQTMPTDREMRGGLQMLATFDWYQENVSLGVEAYLLSGQEDHICPPEGASRLYSSLSNATLEVWEGAGHLPFWTEEQRFHKWLVERMEA</sequence>
<evidence type="ECO:0000256" key="1">
    <source>
        <dbReference type="ARBA" id="ARBA00022801"/>
    </source>
</evidence>
<evidence type="ECO:0000259" key="2">
    <source>
        <dbReference type="Pfam" id="PF12697"/>
    </source>
</evidence>
<dbReference type="PANTHER" id="PTHR43798">
    <property type="entry name" value="MONOACYLGLYCEROL LIPASE"/>
    <property type="match status" value="1"/>
</dbReference>
<dbReference type="Proteomes" id="UP000198660">
    <property type="component" value="Unassembled WGS sequence"/>
</dbReference>
<dbReference type="InterPro" id="IPR050266">
    <property type="entry name" value="AB_hydrolase_sf"/>
</dbReference>
<proteinExistence type="predicted"/>
<dbReference type="InterPro" id="IPR029058">
    <property type="entry name" value="AB_hydrolase_fold"/>
</dbReference>
<protein>
    <submittedName>
        <fullName evidence="3">Pimeloyl-ACP methyl ester carboxylesterase</fullName>
    </submittedName>
</protein>